<dbReference type="RefSeq" id="WP_158195642.1">
    <property type="nucleotide sequence ID" value="NZ_CP046908.1"/>
</dbReference>
<comment type="function">
    <text evidence="7">Required for the biogenesis of c-type cytochromes. Possible subunit of a heme lyase.</text>
</comment>
<dbReference type="PANTHER" id="PTHR47870">
    <property type="entry name" value="CYTOCHROME C-TYPE BIOGENESIS PROTEIN CCMH"/>
    <property type="match status" value="1"/>
</dbReference>
<dbReference type="CDD" id="cd16378">
    <property type="entry name" value="CcmH_N"/>
    <property type="match status" value="1"/>
</dbReference>
<dbReference type="OrthoDB" id="9804975at2"/>
<dbReference type="InterPro" id="IPR051263">
    <property type="entry name" value="C-type_cytochrome_biogenesis"/>
</dbReference>
<dbReference type="FunFam" id="1.10.8.640:FF:000001">
    <property type="entry name" value="Cytochrome c-type biogenesis protein"/>
    <property type="match status" value="1"/>
</dbReference>
<feature type="chain" id="PRO_5033098398" description="Cytochrome c-type biogenesis protein" evidence="9">
    <location>
        <begin position="25"/>
        <end position="164"/>
    </location>
</feature>
<dbReference type="Pfam" id="PF03918">
    <property type="entry name" value="CcmH"/>
    <property type="match status" value="1"/>
</dbReference>
<evidence type="ECO:0000256" key="2">
    <source>
        <dbReference type="ARBA" id="ARBA00022617"/>
    </source>
</evidence>
<keyword evidence="9" id="KW-0472">Membrane</keyword>
<proteinExistence type="inferred from homology"/>
<dbReference type="EMBL" id="CP046908">
    <property type="protein sequence ID" value="QGZ36822.1"/>
    <property type="molecule type" value="Genomic_DNA"/>
</dbReference>
<dbReference type="AlphaFoldDB" id="A0A857CEF6"/>
<dbReference type="InterPro" id="IPR038297">
    <property type="entry name" value="CcmH/CycL/NrfF/Ccl2_sf"/>
</dbReference>
<keyword evidence="5" id="KW-0201">Cytochrome c-type biogenesis</keyword>
<keyword evidence="3 9" id="KW-0479">Metal-binding</keyword>
<evidence type="ECO:0000256" key="5">
    <source>
        <dbReference type="ARBA" id="ARBA00022748"/>
    </source>
</evidence>
<name>A0A857CEF6_9HYPH</name>
<evidence type="ECO:0000313" key="11">
    <source>
        <dbReference type="EMBL" id="QGZ36822.1"/>
    </source>
</evidence>
<dbReference type="Gene3D" id="1.10.8.640">
    <property type="entry name" value="Cytochrome C biogenesis protein"/>
    <property type="match status" value="1"/>
</dbReference>
<evidence type="ECO:0000256" key="9">
    <source>
        <dbReference type="RuleBase" id="RU364112"/>
    </source>
</evidence>
<dbReference type="InterPro" id="IPR005616">
    <property type="entry name" value="CcmH/CycL/Ccl2/NrfF_N"/>
</dbReference>
<dbReference type="Proteomes" id="UP000435648">
    <property type="component" value="Chromosome"/>
</dbReference>
<keyword evidence="4 9" id="KW-0732">Signal</keyword>
<evidence type="ECO:0000256" key="7">
    <source>
        <dbReference type="ARBA" id="ARBA00037230"/>
    </source>
</evidence>
<dbReference type="GO" id="GO:0005886">
    <property type="term" value="C:plasma membrane"/>
    <property type="evidence" value="ECO:0007669"/>
    <property type="project" value="TreeGrafter"/>
</dbReference>
<feature type="signal peptide" evidence="9">
    <location>
        <begin position="1"/>
        <end position="24"/>
    </location>
</feature>
<reference evidence="11 12" key="1">
    <citation type="submission" date="2019-12" db="EMBL/GenBank/DDBJ databases">
        <title>The genome of Stappia indica PHM037.</title>
        <authorList>
            <person name="Kacar D."/>
            <person name="Galan B."/>
            <person name="Canedo L."/>
            <person name="Rodriguez P."/>
            <person name="de la Calle F."/>
            <person name="Garcia J.L."/>
        </authorList>
    </citation>
    <scope>NUCLEOTIDE SEQUENCE [LARGE SCALE GENOMIC DNA]</scope>
    <source>
        <strain evidence="11 12">PHM037</strain>
    </source>
</reference>
<protein>
    <recommendedName>
        <fullName evidence="9">Cytochrome c-type biogenesis protein</fullName>
    </recommendedName>
</protein>
<comment type="subcellular location">
    <subcellularLocation>
        <location evidence="8">Membrane</location>
        <topology evidence="8">Single-pass membrane protein</topology>
        <orientation evidence="8">Periplasmic side</orientation>
    </subcellularLocation>
</comment>
<dbReference type="PANTHER" id="PTHR47870:SF1">
    <property type="entry name" value="CYTOCHROME C-TYPE BIOGENESIS PROTEIN CCMH"/>
    <property type="match status" value="1"/>
</dbReference>
<evidence type="ECO:0000256" key="3">
    <source>
        <dbReference type="ARBA" id="ARBA00022723"/>
    </source>
</evidence>
<evidence type="ECO:0000256" key="8">
    <source>
        <dbReference type="ARBA" id="ARBA00060491"/>
    </source>
</evidence>
<dbReference type="GO" id="GO:0017004">
    <property type="term" value="P:cytochrome complex assembly"/>
    <property type="evidence" value="ECO:0007669"/>
    <property type="project" value="UniProtKB-KW"/>
</dbReference>
<keyword evidence="2 9" id="KW-0349">Heme</keyword>
<keyword evidence="9" id="KW-1133">Transmembrane helix</keyword>
<dbReference type="KEGG" id="siw:GH266_21410"/>
<dbReference type="GO" id="GO:0046872">
    <property type="term" value="F:metal ion binding"/>
    <property type="evidence" value="ECO:0007669"/>
    <property type="project" value="UniProtKB-KW"/>
</dbReference>
<evidence type="ECO:0000256" key="6">
    <source>
        <dbReference type="ARBA" id="ARBA00023004"/>
    </source>
</evidence>
<gene>
    <name evidence="11" type="ORF">GH266_21410</name>
</gene>
<evidence type="ECO:0000313" key="12">
    <source>
        <dbReference type="Proteomes" id="UP000435648"/>
    </source>
</evidence>
<evidence type="ECO:0000259" key="10">
    <source>
        <dbReference type="Pfam" id="PF03918"/>
    </source>
</evidence>
<organism evidence="11 12">
    <name type="scientific">Stappia indica</name>
    <dbReference type="NCBI Taxonomy" id="538381"/>
    <lineage>
        <taxon>Bacteria</taxon>
        <taxon>Pseudomonadati</taxon>
        <taxon>Pseudomonadota</taxon>
        <taxon>Alphaproteobacteria</taxon>
        <taxon>Hyphomicrobiales</taxon>
        <taxon>Stappiaceae</taxon>
        <taxon>Stappia</taxon>
    </lineage>
</organism>
<accession>A0A857CEF6</accession>
<feature type="domain" description="CcmH/CycL/Ccl2/NrfF N-terminal" evidence="10">
    <location>
        <begin position="14"/>
        <end position="158"/>
    </location>
</feature>
<evidence type="ECO:0000256" key="4">
    <source>
        <dbReference type="ARBA" id="ARBA00022729"/>
    </source>
</evidence>
<keyword evidence="9" id="KW-0812">Transmembrane</keyword>
<sequence>MMQLLRRLILAFAMLAAALPAAHAVAPDEVLDDPALEHRARELSAELRCMVCQNQSIDDSDAPLAKDLRILVRERLVAGDTNAEVVDFLVARYGEFVLLKPRLSLQTVVLWGLAPLALAIGLVVLFLGARRRRGTASVAASGATRLSGEEQAELDRILSRDKEA</sequence>
<comment type="similarity">
    <text evidence="1 9">Belongs to the CcmH/CycL/Ccl2/NrfF family.</text>
</comment>
<keyword evidence="6 9" id="KW-0408">Iron</keyword>
<evidence type="ECO:0000256" key="1">
    <source>
        <dbReference type="ARBA" id="ARBA00010342"/>
    </source>
</evidence>
<feature type="transmembrane region" description="Helical" evidence="9">
    <location>
        <begin position="108"/>
        <end position="127"/>
    </location>
</feature>